<dbReference type="EC" id="2.7.7.65" evidence="1"/>
<dbReference type="AlphaFoldDB" id="A0A6N3H7A6"/>
<dbReference type="NCBIfam" id="TIGR00254">
    <property type="entry name" value="GGDEF"/>
    <property type="match status" value="1"/>
</dbReference>
<dbReference type="InterPro" id="IPR052163">
    <property type="entry name" value="DGC-Regulatory_Protein"/>
</dbReference>
<protein>
    <submittedName>
        <fullName evidence="1">Putative diguanylate cyclase AdrA</fullName>
        <ecNumber evidence="1">2.7.7.65</ecNumber>
    </submittedName>
</protein>
<proteinExistence type="predicted"/>
<dbReference type="InterPro" id="IPR043128">
    <property type="entry name" value="Rev_trsase/Diguanyl_cyclase"/>
</dbReference>
<name>A0A6N3H7A6_CLOBU</name>
<dbReference type="EMBL" id="CACRTU010000048">
    <property type="protein sequence ID" value="VYU72458.1"/>
    <property type="molecule type" value="Genomic_DNA"/>
</dbReference>
<reference evidence="1" key="1">
    <citation type="submission" date="2019-11" db="EMBL/GenBank/DDBJ databases">
        <authorList>
            <person name="Feng L."/>
        </authorList>
    </citation>
    <scope>NUCLEOTIDE SEQUENCE</scope>
    <source>
        <strain evidence="1">CButyricumLFYP62</strain>
    </source>
</reference>
<dbReference type="Pfam" id="PF00990">
    <property type="entry name" value="GGDEF"/>
    <property type="match status" value="1"/>
</dbReference>
<keyword evidence="1" id="KW-0548">Nucleotidyltransferase</keyword>
<organism evidence="1">
    <name type="scientific">Clostridium butyricum</name>
    <dbReference type="NCBI Taxonomy" id="1492"/>
    <lineage>
        <taxon>Bacteria</taxon>
        <taxon>Bacillati</taxon>
        <taxon>Bacillota</taxon>
        <taxon>Clostridia</taxon>
        <taxon>Eubacteriales</taxon>
        <taxon>Clostridiaceae</taxon>
        <taxon>Clostridium</taxon>
    </lineage>
</organism>
<keyword evidence="1" id="KW-0808">Transferase</keyword>
<evidence type="ECO:0000313" key="1">
    <source>
        <dbReference type="EMBL" id="VYU72458.1"/>
    </source>
</evidence>
<dbReference type="InterPro" id="IPR000160">
    <property type="entry name" value="GGDEF_dom"/>
</dbReference>
<dbReference type="InterPro" id="IPR029787">
    <property type="entry name" value="Nucleotide_cyclase"/>
</dbReference>
<gene>
    <name evidence="1" type="primary">adrA_2</name>
    <name evidence="1" type="ORF">CBLFYP62_03575</name>
</gene>
<dbReference type="Gene3D" id="3.30.70.270">
    <property type="match status" value="1"/>
</dbReference>
<accession>A0A6N3H7A6</accession>
<sequence>MINSENSSNKITVLYIDFDRFKSINDTYGHDVGDEVLIEISKRLAITNNKDNILARLGGMNLY</sequence>
<dbReference type="SUPFAM" id="SSF55073">
    <property type="entry name" value="Nucleotide cyclase"/>
    <property type="match status" value="1"/>
</dbReference>
<dbReference type="PROSITE" id="PS50887">
    <property type="entry name" value="GGDEF"/>
    <property type="match status" value="1"/>
</dbReference>
<dbReference type="GO" id="GO:0052621">
    <property type="term" value="F:diguanylate cyclase activity"/>
    <property type="evidence" value="ECO:0007669"/>
    <property type="project" value="UniProtKB-EC"/>
</dbReference>
<dbReference type="PANTHER" id="PTHR46663">
    <property type="entry name" value="DIGUANYLATE CYCLASE DGCT-RELATED"/>
    <property type="match status" value="1"/>
</dbReference>
<dbReference type="PANTHER" id="PTHR46663:SF2">
    <property type="entry name" value="GGDEF DOMAIN-CONTAINING PROTEIN"/>
    <property type="match status" value="1"/>
</dbReference>